<proteinExistence type="predicted"/>
<sequence length="244" mass="26755">MRKSFETETPDGITWHCEQEGTGPHIVLVPDAFGDCHFFDKSMSLLAASGFTVTSYDSPGLSRSTRAPPESYTDLTPEKVAGFVLGLLDALGIDVATFWGGSAGGVVALALATAHPARVRNALLHEVPTFLPAPFAAALGRSDDAAWRALGDDCHDRLWRNSPRSARAYWRLPRPWSTAQLRQIRPPLAWSVGNATPMGLYFDNVVRAAEAEIPLTLLRDMHFPYVTAPAEFAEYVARVTRQYL</sequence>
<name>A0AAW0R5L8_9PEZI</name>
<dbReference type="Pfam" id="PF00561">
    <property type="entry name" value="Abhydrolase_1"/>
    <property type="match status" value="1"/>
</dbReference>
<dbReference type="Proteomes" id="UP001392437">
    <property type="component" value="Unassembled WGS sequence"/>
</dbReference>
<dbReference type="EMBL" id="JAQQWP010000003">
    <property type="protein sequence ID" value="KAK8124189.1"/>
    <property type="molecule type" value="Genomic_DNA"/>
</dbReference>
<comment type="caution">
    <text evidence="2">The sequence shown here is derived from an EMBL/GenBank/DDBJ whole genome shotgun (WGS) entry which is preliminary data.</text>
</comment>
<feature type="domain" description="AB hydrolase-1" evidence="1">
    <location>
        <begin position="24"/>
        <end position="127"/>
    </location>
</feature>
<dbReference type="PANTHER" id="PTHR43433">
    <property type="entry name" value="HYDROLASE, ALPHA/BETA FOLD FAMILY PROTEIN"/>
    <property type="match status" value="1"/>
</dbReference>
<reference evidence="2 3" key="1">
    <citation type="submission" date="2023-01" db="EMBL/GenBank/DDBJ databases">
        <title>Analysis of 21 Apiospora genomes using comparative genomics revels a genus with tremendous synthesis potential of carbohydrate active enzymes and secondary metabolites.</title>
        <authorList>
            <person name="Sorensen T."/>
        </authorList>
    </citation>
    <scope>NUCLEOTIDE SEQUENCE [LARGE SCALE GENOMIC DNA]</scope>
    <source>
        <strain evidence="2 3">CBS 117206</strain>
    </source>
</reference>
<evidence type="ECO:0000259" key="1">
    <source>
        <dbReference type="Pfam" id="PF00561"/>
    </source>
</evidence>
<evidence type="ECO:0000313" key="3">
    <source>
        <dbReference type="Proteomes" id="UP001392437"/>
    </source>
</evidence>
<accession>A0AAW0R5L8</accession>
<dbReference type="PANTHER" id="PTHR43433:SF10">
    <property type="entry name" value="AB HYDROLASE-1 DOMAIN-CONTAINING PROTEIN"/>
    <property type="match status" value="1"/>
</dbReference>
<dbReference type="Gene3D" id="3.40.50.1820">
    <property type="entry name" value="alpha/beta hydrolase"/>
    <property type="match status" value="1"/>
</dbReference>
<protein>
    <recommendedName>
        <fullName evidence="1">AB hydrolase-1 domain-containing protein</fullName>
    </recommendedName>
</protein>
<dbReference type="AlphaFoldDB" id="A0AAW0R5L8"/>
<evidence type="ECO:0000313" key="2">
    <source>
        <dbReference type="EMBL" id="KAK8124189.1"/>
    </source>
</evidence>
<dbReference type="InterPro" id="IPR029058">
    <property type="entry name" value="AB_hydrolase_fold"/>
</dbReference>
<dbReference type="InterPro" id="IPR050471">
    <property type="entry name" value="AB_hydrolase"/>
</dbReference>
<dbReference type="SUPFAM" id="SSF53474">
    <property type="entry name" value="alpha/beta-Hydrolases"/>
    <property type="match status" value="1"/>
</dbReference>
<organism evidence="2 3">
    <name type="scientific">Apiospora kogelbergensis</name>
    <dbReference type="NCBI Taxonomy" id="1337665"/>
    <lineage>
        <taxon>Eukaryota</taxon>
        <taxon>Fungi</taxon>
        <taxon>Dikarya</taxon>
        <taxon>Ascomycota</taxon>
        <taxon>Pezizomycotina</taxon>
        <taxon>Sordariomycetes</taxon>
        <taxon>Xylariomycetidae</taxon>
        <taxon>Amphisphaeriales</taxon>
        <taxon>Apiosporaceae</taxon>
        <taxon>Apiospora</taxon>
    </lineage>
</organism>
<keyword evidence="3" id="KW-1185">Reference proteome</keyword>
<gene>
    <name evidence="2" type="ORF">PG999_004107</name>
</gene>
<dbReference type="InterPro" id="IPR000073">
    <property type="entry name" value="AB_hydrolase_1"/>
</dbReference>